<feature type="non-terminal residue" evidence="1">
    <location>
        <position position="1"/>
    </location>
</feature>
<organism evidence="1 2">
    <name type="scientific">Cirrhinus mrigala</name>
    <name type="common">Mrigala</name>
    <dbReference type="NCBI Taxonomy" id="683832"/>
    <lineage>
        <taxon>Eukaryota</taxon>
        <taxon>Metazoa</taxon>
        <taxon>Chordata</taxon>
        <taxon>Craniata</taxon>
        <taxon>Vertebrata</taxon>
        <taxon>Euteleostomi</taxon>
        <taxon>Actinopterygii</taxon>
        <taxon>Neopterygii</taxon>
        <taxon>Teleostei</taxon>
        <taxon>Ostariophysi</taxon>
        <taxon>Cypriniformes</taxon>
        <taxon>Cyprinidae</taxon>
        <taxon>Labeoninae</taxon>
        <taxon>Labeonini</taxon>
        <taxon>Cirrhinus</taxon>
    </lineage>
</organism>
<dbReference type="Proteomes" id="UP001529510">
    <property type="component" value="Unassembled WGS sequence"/>
</dbReference>
<reference evidence="1 2" key="1">
    <citation type="submission" date="2024-05" db="EMBL/GenBank/DDBJ databases">
        <title>Genome sequencing and assembly of Indian major carp, Cirrhinus mrigala (Hamilton, 1822).</title>
        <authorList>
            <person name="Mohindra V."/>
            <person name="Chowdhury L.M."/>
            <person name="Lal K."/>
            <person name="Jena J.K."/>
        </authorList>
    </citation>
    <scope>NUCLEOTIDE SEQUENCE [LARGE SCALE GENOMIC DNA]</scope>
    <source>
        <strain evidence="1">CM1030</strain>
        <tissue evidence="1">Blood</tissue>
    </source>
</reference>
<name>A0ABD0NLN8_CIRMR</name>
<dbReference type="Gene3D" id="2.60.40.2710">
    <property type="match status" value="1"/>
</dbReference>
<dbReference type="PANTHER" id="PTHR21063">
    <property type="entry name" value="LFA-3"/>
    <property type="match status" value="1"/>
</dbReference>
<dbReference type="EMBL" id="JAMKFB020000022">
    <property type="protein sequence ID" value="KAL0161268.1"/>
    <property type="molecule type" value="Genomic_DNA"/>
</dbReference>
<dbReference type="PANTHER" id="PTHR21063:SF4">
    <property type="entry name" value="CD48 ANTIGEN-RELATED"/>
    <property type="match status" value="1"/>
</dbReference>
<keyword evidence="2" id="KW-1185">Reference proteome</keyword>
<evidence type="ECO:0000313" key="1">
    <source>
        <dbReference type="EMBL" id="KAL0161268.1"/>
    </source>
</evidence>
<sequence>KMKKRKQITVTYNDTDERFRERLKLDNQTGSLTITNITTQHAGYYQLEISGVNLALKTFNVSVYGE</sequence>
<comment type="caution">
    <text evidence="1">The sequence shown here is derived from an EMBL/GenBank/DDBJ whole genome shotgun (WGS) entry which is preliminary data.</text>
</comment>
<accession>A0ABD0NLN8</accession>
<dbReference type="SUPFAM" id="SSF48726">
    <property type="entry name" value="Immunoglobulin"/>
    <property type="match status" value="1"/>
</dbReference>
<protein>
    <submittedName>
        <fullName evidence="1">Uncharacterized protein</fullName>
    </submittedName>
</protein>
<dbReference type="InterPro" id="IPR036179">
    <property type="entry name" value="Ig-like_dom_sf"/>
</dbReference>
<evidence type="ECO:0000313" key="2">
    <source>
        <dbReference type="Proteomes" id="UP001529510"/>
    </source>
</evidence>
<dbReference type="AlphaFoldDB" id="A0ABD0NLN8"/>
<gene>
    <name evidence="1" type="ORF">M9458_044993</name>
</gene>
<proteinExistence type="predicted"/>